<feature type="chain" id="PRO_5042173040" description="Collagen-like protein" evidence="2">
    <location>
        <begin position="25"/>
        <end position="62"/>
    </location>
</feature>
<evidence type="ECO:0008006" key="5">
    <source>
        <dbReference type="Google" id="ProtNLM"/>
    </source>
</evidence>
<evidence type="ECO:0000256" key="2">
    <source>
        <dbReference type="SAM" id="SignalP"/>
    </source>
</evidence>
<gene>
    <name evidence="3" type="ORF">JAJ28_000722</name>
</gene>
<sequence length="62" mass="6139">MKPTRPLCSLLLLLGCLHGAPLQASTPCPAGDDCPPAHNGQWLPEPGSDGSAGADGMDGADG</sequence>
<feature type="signal peptide" evidence="2">
    <location>
        <begin position="1"/>
        <end position="24"/>
    </location>
</feature>
<feature type="region of interest" description="Disordered" evidence="1">
    <location>
        <begin position="27"/>
        <end position="62"/>
    </location>
</feature>
<protein>
    <recommendedName>
        <fullName evidence="5">Collagen-like protein</fullName>
    </recommendedName>
</protein>
<feature type="compositionally biased region" description="Low complexity" evidence="1">
    <location>
        <begin position="47"/>
        <end position="62"/>
    </location>
</feature>
<evidence type="ECO:0000313" key="3">
    <source>
        <dbReference type="EMBL" id="HAT6343039.1"/>
    </source>
</evidence>
<accession>A0AAD3YIH4</accession>
<keyword evidence="2" id="KW-0732">Signal</keyword>
<reference evidence="3" key="2">
    <citation type="submission" date="2020-01" db="EMBL/GenBank/DDBJ databases">
        <authorList>
            <consortium name="NCBI Pathogen Detection Project"/>
        </authorList>
    </citation>
    <scope>NUCLEOTIDE SEQUENCE</scope>
    <source>
        <strain evidence="3">OLC2673_Aeromonas</strain>
    </source>
</reference>
<feature type="non-terminal residue" evidence="3">
    <location>
        <position position="62"/>
    </location>
</feature>
<comment type="caution">
    <text evidence="3">The sequence shown here is derived from an EMBL/GenBank/DDBJ whole genome shotgun (WGS) entry which is preliminary data.</text>
</comment>
<evidence type="ECO:0000313" key="4">
    <source>
        <dbReference type="Proteomes" id="UP000859505"/>
    </source>
</evidence>
<dbReference type="EMBL" id="DACTUL010000004">
    <property type="protein sequence ID" value="HAT6343039.1"/>
    <property type="molecule type" value="Genomic_DNA"/>
</dbReference>
<proteinExistence type="predicted"/>
<reference evidence="3" key="1">
    <citation type="journal article" date="2018" name="Genome Biol.">
        <title>SKESA: strategic k-mer extension for scrupulous assemblies.</title>
        <authorList>
            <person name="Souvorov A."/>
            <person name="Agarwala R."/>
            <person name="Lipman D.J."/>
        </authorList>
    </citation>
    <scope>NUCLEOTIDE SEQUENCE</scope>
    <source>
        <strain evidence="3">OLC2673_Aeromonas</strain>
    </source>
</reference>
<organism evidence="3 4">
    <name type="scientific">Aeromonas hydrophila</name>
    <dbReference type="NCBI Taxonomy" id="644"/>
    <lineage>
        <taxon>Bacteria</taxon>
        <taxon>Pseudomonadati</taxon>
        <taxon>Pseudomonadota</taxon>
        <taxon>Gammaproteobacteria</taxon>
        <taxon>Aeromonadales</taxon>
        <taxon>Aeromonadaceae</taxon>
        <taxon>Aeromonas</taxon>
    </lineage>
</organism>
<evidence type="ECO:0000256" key="1">
    <source>
        <dbReference type="SAM" id="MobiDB-lite"/>
    </source>
</evidence>
<dbReference type="PROSITE" id="PS51257">
    <property type="entry name" value="PROKAR_LIPOPROTEIN"/>
    <property type="match status" value="1"/>
</dbReference>
<dbReference type="AlphaFoldDB" id="A0AAD3YIH4"/>
<name>A0AAD3YIH4_AERHY</name>
<dbReference type="Proteomes" id="UP000859505">
    <property type="component" value="Unassembled WGS sequence"/>
</dbReference>